<reference evidence="1" key="1">
    <citation type="submission" date="2020-05" db="EMBL/GenBank/DDBJ databases">
        <authorList>
            <person name="Chiriac C."/>
            <person name="Salcher M."/>
            <person name="Ghai R."/>
            <person name="Kavagutti S V."/>
        </authorList>
    </citation>
    <scope>NUCLEOTIDE SEQUENCE</scope>
</reference>
<dbReference type="SUPFAM" id="SSF109854">
    <property type="entry name" value="DinB/YfiT-like putative metalloenzymes"/>
    <property type="match status" value="1"/>
</dbReference>
<dbReference type="AlphaFoldDB" id="A0A6J6X5I4"/>
<sequence length="172" mass="19865">MSIEPDNKDWTWVLDQPCPDCAYDASRVVPRDIGLTIREIASQWDAVLVHPQCVIRPRPNIWSALEYGCHVRDVFRLFDKRLVMMLTLDTPTFANWDQDKTAVDDRYDLQDPVVVRREIVFAGGQLADRFDSVADAEWGRKGLRSDGATFTIDTFGRYLLHDPIHHLWDVAH</sequence>
<gene>
    <name evidence="1" type="ORF">UFOPK2975_00758</name>
</gene>
<evidence type="ECO:0000313" key="1">
    <source>
        <dbReference type="EMBL" id="CAB4792640.1"/>
    </source>
</evidence>
<dbReference type="EMBL" id="CAFAAG010000049">
    <property type="protein sequence ID" value="CAB4792640.1"/>
    <property type="molecule type" value="Genomic_DNA"/>
</dbReference>
<proteinExistence type="predicted"/>
<dbReference type="InterPro" id="IPR034660">
    <property type="entry name" value="DinB/YfiT-like"/>
</dbReference>
<protein>
    <submittedName>
        <fullName evidence="1">Unannotated protein</fullName>
    </submittedName>
</protein>
<name>A0A6J6X5I4_9ZZZZ</name>
<dbReference type="Gene3D" id="1.20.120.450">
    <property type="entry name" value="dinb family like domain"/>
    <property type="match status" value="1"/>
</dbReference>
<organism evidence="1">
    <name type="scientific">freshwater metagenome</name>
    <dbReference type="NCBI Taxonomy" id="449393"/>
    <lineage>
        <taxon>unclassified sequences</taxon>
        <taxon>metagenomes</taxon>
        <taxon>ecological metagenomes</taxon>
    </lineage>
</organism>
<accession>A0A6J6X5I4</accession>